<protein>
    <submittedName>
        <fullName evidence="1">Uncharacterized protein</fullName>
    </submittedName>
</protein>
<dbReference type="Proteomes" id="UP001231649">
    <property type="component" value="Chromosome 16"/>
</dbReference>
<sequence length="375" mass="43263">MTEVQSEYGDADTISVDTLALEQMVQKERAKEITDLQSLSKKVCFLHTNLLYYRHATSAMGSACYQLWVTLLKKVGGTRNGWRELGYSLGLSQDDLNYIMHSVNEDPVDIVLEVFRQNDNATIDKILDALTKLERYDILKSIEKPLCEIAQYFNKDDSGYISEKKSSGDTVKREIITIKLPCRLPAPLSKKKVIITHRDPKKPKQLRKATTTDEPIVNDRPILFLTYSQDGFPTALNIQEYVENWLDIPDVQVITLNNRREELYQNPEKFIREYFEKADIIIPIITTGYIEQIKSHSPAVPNTSDNLDHKYVNFIYNLIVNHYIHASGCLNKRVRSVLPQNANADLLISIVMYPDLMPWTYETNFDEQFKAFLKK</sequence>
<organism evidence="1 2">
    <name type="scientific">Mythimna loreyi</name>
    <dbReference type="NCBI Taxonomy" id="667449"/>
    <lineage>
        <taxon>Eukaryota</taxon>
        <taxon>Metazoa</taxon>
        <taxon>Ecdysozoa</taxon>
        <taxon>Arthropoda</taxon>
        <taxon>Hexapoda</taxon>
        <taxon>Insecta</taxon>
        <taxon>Pterygota</taxon>
        <taxon>Neoptera</taxon>
        <taxon>Endopterygota</taxon>
        <taxon>Lepidoptera</taxon>
        <taxon>Glossata</taxon>
        <taxon>Ditrysia</taxon>
        <taxon>Noctuoidea</taxon>
        <taxon>Noctuidae</taxon>
        <taxon>Noctuinae</taxon>
        <taxon>Hadenini</taxon>
        <taxon>Mythimna</taxon>
    </lineage>
</organism>
<comment type="caution">
    <text evidence="1">The sequence shown here is derived from an EMBL/GenBank/DDBJ whole genome shotgun (WGS) entry which is preliminary data.</text>
</comment>
<gene>
    <name evidence="1" type="ORF">PYW08_004371</name>
</gene>
<accession>A0ACC2QQZ1</accession>
<evidence type="ECO:0000313" key="2">
    <source>
        <dbReference type="Proteomes" id="UP001231649"/>
    </source>
</evidence>
<evidence type="ECO:0000313" key="1">
    <source>
        <dbReference type="EMBL" id="KAJ8721969.1"/>
    </source>
</evidence>
<dbReference type="EMBL" id="CM056792">
    <property type="protein sequence ID" value="KAJ8721969.1"/>
    <property type="molecule type" value="Genomic_DNA"/>
</dbReference>
<proteinExistence type="predicted"/>
<name>A0ACC2QQZ1_9NEOP</name>
<reference evidence="1" key="1">
    <citation type="submission" date="2023-03" db="EMBL/GenBank/DDBJ databases">
        <title>Chromosome-level genomes of two armyworms, Mythimna separata and Mythimna loreyi, provide insights into the biosynthesis and reception of sex pheromones.</title>
        <authorList>
            <person name="Zhao H."/>
        </authorList>
    </citation>
    <scope>NUCLEOTIDE SEQUENCE</scope>
    <source>
        <strain evidence="1">BeijingLab</strain>
    </source>
</reference>
<keyword evidence="2" id="KW-1185">Reference proteome</keyword>